<accession>A0ABP5HLT4</accession>
<evidence type="ECO:0000313" key="5">
    <source>
        <dbReference type="Proteomes" id="UP001500016"/>
    </source>
</evidence>
<dbReference type="EMBL" id="BAAAPE010000010">
    <property type="protein sequence ID" value="GAA2081526.1"/>
    <property type="molecule type" value="Genomic_DNA"/>
</dbReference>
<dbReference type="PANTHER" id="PTHR43248:SF2">
    <property type="entry name" value="PROLYL AMINOPEPTIDASE"/>
    <property type="match status" value="1"/>
</dbReference>
<gene>
    <name evidence="4" type="ORF">GCM10009801_40540</name>
</gene>
<dbReference type="Pfam" id="PF00561">
    <property type="entry name" value="Abhydrolase_1"/>
    <property type="match status" value="1"/>
</dbReference>
<organism evidence="4 5">
    <name type="scientific">Streptomyces albiaxialis</name>
    <dbReference type="NCBI Taxonomy" id="329523"/>
    <lineage>
        <taxon>Bacteria</taxon>
        <taxon>Bacillati</taxon>
        <taxon>Actinomycetota</taxon>
        <taxon>Actinomycetes</taxon>
        <taxon>Kitasatosporales</taxon>
        <taxon>Streptomycetaceae</taxon>
        <taxon>Streptomyces</taxon>
    </lineage>
</organism>
<protein>
    <submittedName>
        <fullName evidence="4">Alpha/beta fold hydrolase</fullName>
    </submittedName>
</protein>
<reference evidence="5" key="1">
    <citation type="journal article" date="2019" name="Int. J. Syst. Evol. Microbiol.">
        <title>The Global Catalogue of Microorganisms (GCM) 10K type strain sequencing project: providing services to taxonomists for standard genome sequencing and annotation.</title>
        <authorList>
            <consortium name="The Broad Institute Genomics Platform"/>
            <consortium name="The Broad Institute Genome Sequencing Center for Infectious Disease"/>
            <person name="Wu L."/>
            <person name="Ma J."/>
        </authorList>
    </citation>
    <scope>NUCLEOTIDE SEQUENCE [LARGE SCALE GENOMIC DNA]</scope>
    <source>
        <strain evidence="5">JCM 15478</strain>
    </source>
</reference>
<comment type="caution">
    <text evidence="4">The sequence shown here is derived from an EMBL/GenBank/DDBJ whole genome shotgun (WGS) entry which is preliminary data.</text>
</comment>
<evidence type="ECO:0000256" key="1">
    <source>
        <dbReference type="ARBA" id="ARBA00010088"/>
    </source>
</evidence>
<dbReference type="InterPro" id="IPR002410">
    <property type="entry name" value="Peptidase_S33"/>
</dbReference>
<dbReference type="InterPro" id="IPR029058">
    <property type="entry name" value="AB_hydrolase_fold"/>
</dbReference>
<keyword evidence="2 4" id="KW-0378">Hydrolase</keyword>
<evidence type="ECO:0000256" key="2">
    <source>
        <dbReference type="ARBA" id="ARBA00022801"/>
    </source>
</evidence>
<keyword evidence="5" id="KW-1185">Reference proteome</keyword>
<name>A0ABP5HLT4_9ACTN</name>
<dbReference type="Gene3D" id="3.40.50.1820">
    <property type="entry name" value="alpha/beta hydrolase"/>
    <property type="match status" value="1"/>
</dbReference>
<feature type="domain" description="AB hydrolase-1" evidence="3">
    <location>
        <begin position="49"/>
        <end position="254"/>
    </location>
</feature>
<dbReference type="InterPro" id="IPR000073">
    <property type="entry name" value="AB_hydrolase_1"/>
</dbReference>
<dbReference type="InterPro" id="IPR051601">
    <property type="entry name" value="Serine_prot/Carboxylest_S33"/>
</dbReference>
<sequence length="436" mass="48660">MPVTHRHPGTVLTDHVFPVPLDHAAPDGEQIEVYARELVAAGREREDLPWLVYLQGGPGGRSPRPVGPDWWAPALRHYRVLLLDQRGTGRSTPANRQSLPLRGTPREQADYLALFRADSIVKDAEVVRKRLLGAGVPWSVIGQSFGGFCTTTYLSFAPEGVREAFVTGGLPGLRTGAEDIYRKSYPRVASKNAAFYDRYPGDVGTVREIAEHLAEHEATLPDGSPLTVERFQWLGLMLGMGSGPDLLHYLLEDAWTPGRAGRELSDTFLEGVRPHVSLATNPLFALLHEASYGQRSVSKEGTRWAAQRVRDEFPVFDARRALDEGRQVYFTGEMIYPWQFETDPALVPLHETAHLLAERGDWPDLYDPARLAANEVPVHAVVYYDDMYVDRDDSMATAQAVRGTRAWVTSEWEHDGLRVGQGRVLERLIGMARGEF</sequence>
<dbReference type="RefSeq" id="WP_344530130.1">
    <property type="nucleotide sequence ID" value="NZ_BAAAPE010000010.1"/>
</dbReference>
<proteinExistence type="inferred from homology"/>
<dbReference type="PANTHER" id="PTHR43248">
    <property type="entry name" value="2-SUCCINYL-6-HYDROXY-2,4-CYCLOHEXADIENE-1-CARBOXYLATE SYNTHASE"/>
    <property type="match status" value="1"/>
</dbReference>
<dbReference type="Proteomes" id="UP001500016">
    <property type="component" value="Unassembled WGS sequence"/>
</dbReference>
<comment type="similarity">
    <text evidence="1">Belongs to the peptidase S33 family.</text>
</comment>
<dbReference type="GO" id="GO:0016787">
    <property type="term" value="F:hydrolase activity"/>
    <property type="evidence" value="ECO:0007669"/>
    <property type="project" value="UniProtKB-KW"/>
</dbReference>
<dbReference type="SUPFAM" id="SSF53474">
    <property type="entry name" value="alpha/beta-Hydrolases"/>
    <property type="match status" value="1"/>
</dbReference>
<evidence type="ECO:0000259" key="3">
    <source>
        <dbReference type="Pfam" id="PF00561"/>
    </source>
</evidence>
<evidence type="ECO:0000313" key="4">
    <source>
        <dbReference type="EMBL" id="GAA2081526.1"/>
    </source>
</evidence>
<dbReference type="PRINTS" id="PR00793">
    <property type="entry name" value="PROAMNOPTASE"/>
</dbReference>